<evidence type="ECO:0000313" key="1">
    <source>
        <dbReference type="EMBL" id="ORY67977.1"/>
    </source>
</evidence>
<reference evidence="1 2" key="1">
    <citation type="submission" date="2016-08" db="EMBL/GenBank/DDBJ databases">
        <title>A Parts List for Fungal Cellulosomes Revealed by Comparative Genomics.</title>
        <authorList>
            <consortium name="DOE Joint Genome Institute"/>
            <person name="Haitjema C.H."/>
            <person name="Gilmore S.P."/>
            <person name="Henske J.K."/>
            <person name="Solomon K.V."/>
            <person name="De Groot R."/>
            <person name="Kuo A."/>
            <person name="Mondo S.J."/>
            <person name="Salamov A.A."/>
            <person name="Labutti K."/>
            <person name="Zhao Z."/>
            <person name="Chiniquy J."/>
            <person name="Barry K."/>
            <person name="Brewer H.M."/>
            <person name="Purvine S.O."/>
            <person name="Wright A.T."/>
            <person name="Boxma B."/>
            <person name="Van Alen T."/>
            <person name="Hackstein J.H."/>
            <person name="Baker S.E."/>
            <person name="Grigoriev I.V."/>
            <person name="O'Malley M.A."/>
        </authorList>
    </citation>
    <scope>NUCLEOTIDE SEQUENCE [LARGE SCALE GENOMIC DNA]</scope>
    <source>
        <strain evidence="1 2">G1</strain>
    </source>
</reference>
<gene>
    <name evidence="1" type="ORF">LY90DRAFT_369741</name>
</gene>
<dbReference type="AlphaFoldDB" id="A0A1Y2E991"/>
<name>A0A1Y2E991_9FUNG</name>
<keyword evidence="2" id="KW-1185">Reference proteome</keyword>
<evidence type="ECO:0000313" key="2">
    <source>
        <dbReference type="Proteomes" id="UP000193920"/>
    </source>
</evidence>
<sequence>NIKDFIDNISCIYQIKNKVINSKNKYYALRIIFLNLYVKLLKLNIEFIEGTNNLADILTKPL</sequence>
<accession>A0A1Y2E991</accession>
<dbReference type="Proteomes" id="UP000193920">
    <property type="component" value="Unassembled WGS sequence"/>
</dbReference>
<comment type="caution">
    <text evidence="1">The sequence shown here is derived from an EMBL/GenBank/DDBJ whole genome shotgun (WGS) entry which is preliminary data.</text>
</comment>
<protein>
    <submittedName>
        <fullName evidence="1">Uncharacterized protein</fullName>
    </submittedName>
</protein>
<feature type="non-terminal residue" evidence="1">
    <location>
        <position position="62"/>
    </location>
</feature>
<dbReference type="EMBL" id="MCOG01000047">
    <property type="protein sequence ID" value="ORY67977.1"/>
    <property type="molecule type" value="Genomic_DNA"/>
</dbReference>
<proteinExistence type="predicted"/>
<dbReference type="OrthoDB" id="3344688at2759"/>
<organism evidence="1 2">
    <name type="scientific">Neocallimastix californiae</name>
    <dbReference type="NCBI Taxonomy" id="1754190"/>
    <lineage>
        <taxon>Eukaryota</taxon>
        <taxon>Fungi</taxon>
        <taxon>Fungi incertae sedis</taxon>
        <taxon>Chytridiomycota</taxon>
        <taxon>Chytridiomycota incertae sedis</taxon>
        <taxon>Neocallimastigomycetes</taxon>
        <taxon>Neocallimastigales</taxon>
        <taxon>Neocallimastigaceae</taxon>
        <taxon>Neocallimastix</taxon>
    </lineage>
</organism>
<feature type="non-terminal residue" evidence="1">
    <location>
        <position position="1"/>
    </location>
</feature>